<dbReference type="EMBL" id="JACXAA010000004">
    <property type="protein sequence ID" value="MBD2753689.1"/>
    <property type="molecule type" value="Genomic_DNA"/>
</dbReference>
<dbReference type="PANTHER" id="PTHR30521">
    <property type="entry name" value="DEFERROCHELATASE/PEROXIDASE"/>
    <property type="match status" value="1"/>
</dbReference>
<comment type="cofactor">
    <cofactor evidence="1">
        <name>heme b</name>
        <dbReference type="ChEBI" id="CHEBI:60344"/>
    </cofactor>
</comment>
<dbReference type="RefSeq" id="WP_191039337.1">
    <property type="nucleotide sequence ID" value="NZ_JACXAA010000004.1"/>
</dbReference>
<evidence type="ECO:0000256" key="1">
    <source>
        <dbReference type="ARBA" id="ARBA00001970"/>
    </source>
</evidence>
<evidence type="ECO:0000256" key="5">
    <source>
        <dbReference type="ARBA" id="ARBA00023004"/>
    </source>
</evidence>
<evidence type="ECO:0000256" key="2">
    <source>
        <dbReference type="ARBA" id="ARBA00022559"/>
    </source>
</evidence>
<evidence type="ECO:0000313" key="6">
    <source>
        <dbReference type="EMBL" id="MBD2753689.1"/>
    </source>
</evidence>
<dbReference type="GO" id="GO:0020037">
    <property type="term" value="F:heme binding"/>
    <property type="evidence" value="ECO:0007669"/>
    <property type="project" value="InterPro"/>
</dbReference>
<accession>A0A927B1K2</accession>
<dbReference type="Proteomes" id="UP000653797">
    <property type="component" value="Unassembled WGS sequence"/>
</dbReference>
<dbReference type="SUPFAM" id="SSF54909">
    <property type="entry name" value="Dimeric alpha+beta barrel"/>
    <property type="match status" value="1"/>
</dbReference>
<dbReference type="PANTHER" id="PTHR30521:SF5">
    <property type="entry name" value="BLR4509 PROTEIN"/>
    <property type="match status" value="1"/>
</dbReference>
<dbReference type="AlphaFoldDB" id="A0A927B1K2"/>
<keyword evidence="5" id="KW-0408">Iron</keyword>
<keyword evidence="4" id="KW-0560">Oxidoreductase</keyword>
<proteinExistence type="predicted"/>
<dbReference type="InterPro" id="IPR011008">
    <property type="entry name" value="Dimeric_a/b-barrel"/>
</dbReference>
<gene>
    <name evidence="6" type="ORF">IC230_12365</name>
</gene>
<evidence type="ECO:0008006" key="8">
    <source>
        <dbReference type="Google" id="ProtNLM"/>
    </source>
</evidence>
<dbReference type="GO" id="GO:0004601">
    <property type="term" value="F:peroxidase activity"/>
    <property type="evidence" value="ECO:0007669"/>
    <property type="project" value="UniProtKB-KW"/>
</dbReference>
<evidence type="ECO:0000313" key="7">
    <source>
        <dbReference type="Proteomes" id="UP000653797"/>
    </source>
</evidence>
<sequence length="477" mass="51955">MTTSTNTPDKSAIQGLILRGYTHPYSCHFLFNFPDKSDTQAFFKTLFPLVQNAEDWGVNKPTQLLNIGLTYTGIDQLNVLNTSDLAQFPSDFVTGPWSGQSQASLLDYDESAPSTWWGQNFQNQDLHCVVHAYALTSSDMDTLTTFVTTSAATNGIKELFPRAGNQSRLSQCQLPDDEIHFGYRDGISEPGLGISGASTDESALGNFLIGYDTSSIIQPGPTTGNAGTFAQNGCYNAFRVLYQDVAAFNSLLEEQAALAAPVIGQTPEQVQEWVAAKLIGRWRNGSPLMLSPDAPDPATQDSEDFGYVEPNDTSKYKDVVSTAKCPFSAHTRVANPRDEHLTPIEGDTAPRILRRGVPYGTTLTGTTDDGVDRGLVGLFLCGSFSRQFEKIYGWMNSNDFASDFNAYPTPQDAVMGNRNPTKQKNIGTNFVIPVPTAQEPKRTFTMTSMPLLIVTRGTAYCLLPSLPSLRLLAGLTG</sequence>
<reference evidence="6" key="1">
    <citation type="submission" date="2020-09" db="EMBL/GenBank/DDBJ databases">
        <authorList>
            <person name="Kim M.K."/>
        </authorList>
    </citation>
    <scope>NUCLEOTIDE SEQUENCE</scope>
    <source>
        <strain evidence="6">BT704</strain>
    </source>
</reference>
<protein>
    <recommendedName>
        <fullName evidence="8">Dyp-type peroxidase</fullName>
    </recommendedName>
</protein>
<evidence type="ECO:0000256" key="3">
    <source>
        <dbReference type="ARBA" id="ARBA00022723"/>
    </source>
</evidence>
<keyword evidence="3" id="KW-0479">Metal-binding</keyword>
<dbReference type="GO" id="GO:0046872">
    <property type="term" value="F:metal ion binding"/>
    <property type="evidence" value="ECO:0007669"/>
    <property type="project" value="UniProtKB-KW"/>
</dbReference>
<organism evidence="6 7">
    <name type="scientific">Spirosoma validum</name>
    <dbReference type="NCBI Taxonomy" id="2771355"/>
    <lineage>
        <taxon>Bacteria</taxon>
        <taxon>Pseudomonadati</taxon>
        <taxon>Bacteroidota</taxon>
        <taxon>Cytophagia</taxon>
        <taxon>Cytophagales</taxon>
        <taxon>Cytophagaceae</taxon>
        <taxon>Spirosoma</taxon>
    </lineage>
</organism>
<dbReference type="InterPro" id="IPR006314">
    <property type="entry name" value="Dyp_peroxidase"/>
</dbReference>
<evidence type="ECO:0000256" key="4">
    <source>
        <dbReference type="ARBA" id="ARBA00023002"/>
    </source>
</evidence>
<comment type="caution">
    <text evidence="6">The sequence shown here is derived from an EMBL/GenBank/DDBJ whole genome shotgun (WGS) entry which is preliminary data.</text>
</comment>
<dbReference type="GO" id="GO:0005829">
    <property type="term" value="C:cytosol"/>
    <property type="evidence" value="ECO:0007669"/>
    <property type="project" value="TreeGrafter"/>
</dbReference>
<keyword evidence="2" id="KW-0575">Peroxidase</keyword>
<dbReference type="PROSITE" id="PS51404">
    <property type="entry name" value="DYP_PEROXIDASE"/>
    <property type="match status" value="1"/>
</dbReference>
<keyword evidence="7" id="KW-1185">Reference proteome</keyword>
<name>A0A927B1K2_9BACT</name>